<accession>A0A7W6DQD3</accession>
<keyword evidence="2" id="KW-1185">Reference proteome</keyword>
<evidence type="ECO:0000313" key="1">
    <source>
        <dbReference type="EMBL" id="MBB3987037.1"/>
    </source>
</evidence>
<evidence type="ECO:0000313" key="2">
    <source>
        <dbReference type="Proteomes" id="UP000541426"/>
    </source>
</evidence>
<dbReference type="Proteomes" id="UP000541426">
    <property type="component" value="Unassembled WGS sequence"/>
</dbReference>
<reference evidence="1 2" key="1">
    <citation type="submission" date="2020-08" db="EMBL/GenBank/DDBJ databases">
        <title>Genomic Encyclopedia of Type Strains, Phase IV (KMG-IV): sequencing the most valuable type-strain genomes for metagenomic binning, comparative biology and taxonomic classification.</title>
        <authorList>
            <person name="Goeker M."/>
        </authorList>
    </citation>
    <scope>NUCLEOTIDE SEQUENCE [LARGE SCALE GENOMIC DNA]</scope>
    <source>
        <strain evidence="1 2">DSM 102235</strain>
    </source>
</reference>
<dbReference type="RefSeq" id="WP_183967866.1">
    <property type="nucleotide sequence ID" value="NZ_BAABBZ010000019.1"/>
</dbReference>
<gene>
    <name evidence="1" type="ORF">GGQ68_003381</name>
</gene>
<dbReference type="EMBL" id="JACIEJ010000008">
    <property type="protein sequence ID" value="MBB3987037.1"/>
    <property type="molecule type" value="Genomic_DNA"/>
</dbReference>
<dbReference type="AlphaFoldDB" id="A0A7W6DQD3"/>
<comment type="caution">
    <text evidence="1">The sequence shown here is derived from an EMBL/GenBank/DDBJ whole genome shotgun (WGS) entry which is preliminary data.</text>
</comment>
<sequence>MSLLRLPSLLLPALIPSWRFFRAIAPSPRVELRVNGGPWQEVAVAPAHLSLGQMLLRLIWNPQRTAALYLVSLSERIVEQGSHRAEAELLERLARDYGREHRLEARLTFVTRGAAGLESEVLYESAPFTGGRG</sequence>
<name>A0A7W6DQD3_9RHOB</name>
<proteinExistence type="predicted"/>
<protein>
    <submittedName>
        <fullName evidence="1">Uncharacterized protein</fullName>
    </submittedName>
</protein>
<organism evidence="1 2">
    <name type="scientific">Sagittula marina</name>
    <dbReference type="NCBI Taxonomy" id="943940"/>
    <lineage>
        <taxon>Bacteria</taxon>
        <taxon>Pseudomonadati</taxon>
        <taxon>Pseudomonadota</taxon>
        <taxon>Alphaproteobacteria</taxon>
        <taxon>Rhodobacterales</taxon>
        <taxon>Roseobacteraceae</taxon>
        <taxon>Sagittula</taxon>
    </lineage>
</organism>